<feature type="compositionally biased region" description="Polar residues" evidence="4">
    <location>
        <begin position="569"/>
        <end position="580"/>
    </location>
</feature>
<feature type="domain" description="TFIIS N-terminal" evidence="6">
    <location>
        <begin position="338"/>
        <end position="424"/>
    </location>
</feature>
<dbReference type="Gene3D" id="2.30.30.490">
    <property type="match status" value="1"/>
</dbReference>
<dbReference type="Pfam" id="PF01426">
    <property type="entry name" value="BAH"/>
    <property type="match status" value="1"/>
</dbReference>
<dbReference type="PROSITE" id="PS51038">
    <property type="entry name" value="BAH"/>
    <property type="match status" value="1"/>
</dbReference>
<feature type="region of interest" description="Disordered" evidence="4">
    <location>
        <begin position="1224"/>
        <end position="1243"/>
    </location>
</feature>
<feature type="compositionally biased region" description="Polar residues" evidence="4">
    <location>
        <begin position="910"/>
        <end position="924"/>
    </location>
</feature>
<evidence type="ECO:0000256" key="2">
    <source>
        <dbReference type="ARBA" id="ARBA00023242"/>
    </source>
</evidence>
<feature type="compositionally biased region" description="Low complexity" evidence="4">
    <location>
        <begin position="1202"/>
        <end position="1211"/>
    </location>
</feature>
<dbReference type="PANTHER" id="PTHR46548">
    <property type="entry name" value="BAH AND TFIIS DOMAIN-CONTAINING PROTEIN-RELATED"/>
    <property type="match status" value="1"/>
</dbReference>
<comment type="subcellular location">
    <subcellularLocation>
        <location evidence="1 3">Nucleus</location>
    </subcellularLocation>
</comment>
<dbReference type="RefSeq" id="XP_008806497.2">
    <property type="nucleotide sequence ID" value="XM_008808275.3"/>
</dbReference>
<feature type="compositionally biased region" description="Polar residues" evidence="4">
    <location>
        <begin position="458"/>
        <end position="474"/>
    </location>
</feature>
<feature type="compositionally biased region" description="Basic and acidic residues" evidence="4">
    <location>
        <begin position="737"/>
        <end position="748"/>
    </location>
</feature>
<dbReference type="InterPro" id="IPR043151">
    <property type="entry name" value="BAH_sf"/>
</dbReference>
<feature type="region of interest" description="Disordered" evidence="4">
    <location>
        <begin position="1436"/>
        <end position="1458"/>
    </location>
</feature>
<feature type="domain" description="BAH" evidence="5">
    <location>
        <begin position="58"/>
        <end position="172"/>
    </location>
</feature>
<feature type="compositionally biased region" description="Low complexity" evidence="4">
    <location>
        <begin position="539"/>
        <end position="553"/>
    </location>
</feature>
<name>A0A8B7CU62_PHODC</name>
<dbReference type="PANTHER" id="PTHR46548:SF1">
    <property type="entry name" value="BAH AND TFIIS DOMAIN-CONTAINING PROTEIN-RELATED"/>
    <property type="match status" value="1"/>
</dbReference>
<dbReference type="SMART" id="SM00509">
    <property type="entry name" value="TFS2N"/>
    <property type="match status" value="1"/>
</dbReference>
<dbReference type="KEGG" id="pda:103719165"/>
<feature type="compositionally biased region" description="Basic and acidic residues" evidence="4">
    <location>
        <begin position="683"/>
        <end position="694"/>
    </location>
</feature>
<feature type="region of interest" description="Disordered" evidence="4">
    <location>
        <begin position="197"/>
        <end position="264"/>
    </location>
</feature>
<feature type="compositionally biased region" description="Basic and acidic residues" evidence="4">
    <location>
        <begin position="241"/>
        <end position="260"/>
    </location>
</feature>
<evidence type="ECO:0000313" key="7">
    <source>
        <dbReference type="Proteomes" id="UP000228380"/>
    </source>
</evidence>
<dbReference type="InterPro" id="IPR003617">
    <property type="entry name" value="TFIIS/CRSP70_N_sub"/>
</dbReference>
<sequence>MHGREGEERKRRRHMWPVPAHGTAAAALPPPAPLAPRLTPLASDSFQPSADSFVKDGRKIRVGDCALFQAVNAPPFIGIIRWFSAGKEDYLELCVNWLYRPADVKLAKGISPEAAPNEVFYSFHKDVISAATLLHPCKVAFLRKGVDLPAGISSFVCRRVYDTANKCLWWLTDQDYINERQEEVDQLLDRTRLEMHAAVQSGGRSPKPLNGPASAQQLKSGSDSVQNSGTSIPQSKGKKRERGDQGTEPIKRERSAKTEDGDSANFKFDSMIKDEIAKITEKGGLVNNEGVEKLVNLMQLDRNERKIDLAGRILLADVIAATDLNDCLVRFVQLRGVPVLDDWLQEAHKGKTGDGNSPKESDKATEELLLALLRALEKLPVNLNALQTCNIGKSVNHLRSHKNLEIHKKARSLVDTWKKRVGAEMTKNNDAKSVGSSQAVAWPGKSGFPEVSHPGNRRTGSNEVAVKSPSQPSACKTLPGKPGISDPVAKPSPFTSGSLKQSPLPASGAVGLKDPLGKTSGGSGTQELPPTVVKEEKSSSSSQSQNNSQSCSSDHAKKMGSSWKEDARSSTAGSMNASKISGSSSRHRRSGNGLLGASNSGIQKEPNLGKSGSLNRTTTLDKASQSGLTCEKSLDVPVADHGNSHRLIVRLPNPGRSPARSGSGGSVEDPSVTGSRASSPGVPDKHEHNDRKMKLRSDACRSHIATNANIETWQSNDVKEGVVGSDEGDRSPTTILDEEHRSADETGKVSDVPRTGCSSSGNEKGVFLPESRTRNSFSSINALIESCAKCSESSVPLSAGDDIGMNLLASVAAGEMSKSDLISPTGSPGTSPAVEDPCTANNEAKSRLSCDDGVVQSHARSEESADVDSGKHGKSVGSVLARDVPQQVGANFSGDEKIIMPLQDNNILTGEQPKQSPVSSASFHKTTDSYMKSEGKLEEERADRCYSMSSPSNVKEESEGDGAYLHRDRLMSSGQVTDSLADCKPKLRSPSMDESKPIDCAREKIGGGNMCTSGVVCNTLAGACEFEKAASGRKSEKLVVEESSSCPPIDKELPGGATLTDQQQPPVAANHAVALDKSADDAVALSGADEVLCPENDDDSKTKKSDNLRAGNLDFSNSEKKESSSIAASSIDERVASTVISLVSGNGVDDNLEIKQPLEVCLTGSANNQLPCSIPPQETEPCAKSSGSKMSGADADGKEELASSAEASSLAVTAEPHVSAKLDFDLNEGIPGDDGNQGEQASSAAPICSSAVRMPNLTPYASPMLSGLPSPITVAAAAKGPFVPPENLLKTKAEPGWKGSAATSAFRPAEPRKVLEMLLSTSNVPASDAAGKQGRPPLDIDLNIPDERVLEDMDSQSSAQTTGSESGVISNQEAPTRTAGGLDLDLNRIDEGTENGQFLASTSQRLEVPLLPVRPAPGGFSNGEANILRDFDLNNGPGLDEVGSEPAPRSQHAKSSSSLPFLPPLAGLRMNNAEVGNVSSWFPSGNSYPAVAIPSFLPDRGEQPYPIVAAPGTQRILGSVTGGGTFGNDIYRGPVLSSSPAMAFSPATAFPYAGFPFGSSFPLTSTSFTGGSTAYVDSSSGGASCFPTISSQLVGPAGAVSSHYPRPYVISLPEGSTSGGSDNSRKWARQGLDLNAGPGSADMEGKDDRLPSASRQLLVAPSQAFVEDQARMYQVPGGGLKRKEPEGGWDADRSGHKQLSWQ</sequence>
<feature type="region of interest" description="Disordered" evidence="4">
    <location>
        <begin position="1168"/>
        <end position="1212"/>
    </location>
</feature>
<dbReference type="Gene3D" id="1.20.930.10">
    <property type="entry name" value="Conserved domain common to transcription factors TFIIS, elongin A, CRSP70"/>
    <property type="match status" value="1"/>
</dbReference>
<organism evidence="7 8">
    <name type="scientific">Phoenix dactylifera</name>
    <name type="common">Date palm</name>
    <dbReference type="NCBI Taxonomy" id="42345"/>
    <lineage>
        <taxon>Eukaryota</taxon>
        <taxon>Viridiplantae</taxon>
        <taxon>Streptophyta</taxon>
        <taxon>Embryophyta</taxon>
        <taxon>Tracheophyta</taxon>
        <taxon>Spermatophyta</taxon>
        <taxon>Magnoliopsida</taxon>
        <taxon>Liliopsida</taxon>
        <taxon>Arecaceae</taxon>
        <taxon>Coryphoideae</taxon>
        <taxon>Phoeniceae</taxon>
        <taxon>Phoenix</taxon>
    </lineage>
</organism>
<protein>
    <submittedName>
        <fullName evidence="8 9">Uncharacterized protein LOC103719165 isoform X1</fullName>
    </submittedName>
</protein>
<dbReference type="CDD" id="cd00183">
    <property type="entry name" value="TFIIS_I"/>
    <property type="match status" value="1"/>
</dbReference>
<feature type="region of interest" description="Disordered" evidence="4">
    <location>
        <begin position="1614"/>
        <end position="1653"/>
    </location>
</feature>
<dbReference type="InterPro" id="IPR017923">
    <property type="entry name" value="TFIIS_N"/>
</dbReference>
<gene>
    <name evidence="8 9" type="primary">LOC103719165</name>
</gene>
<feature type="compositionally biased region" description="Basic and acidic residues" evidence="4">
    <location>
        <begin position="859"/>
        <end position="871"/>
    </location>
</feature>
<dbReference type="Proteomes" id="UP000228380">
    <property type="component" value="Unplaced"/>
</dbReference>
<evidence type="ECO:0000313" key="9">
    <source>
        <dbReference type="RefSeq" id="XP_038975322.1"/>
    </source>
</evidence>
<feature type="compositionally biased region" description="Polar residues" evidence="4">
    <location>
        <begin position="820"/>
        <end position="830"/>
    </location>
</feature>
<keyword evidence="7" id="KW-1185">Reference proteome</keyword>
<dbReference type="PROSITE" id="PS51319">
    <property type="entry name" value="TFIIS_N"/>
    <property type="match status" value="1"/>
</dbReference>
<feature type="compositionally biased region" description="Basic and acidic residues" evidence="4">
    <location>
        <begin position="981"/>
        <end position="995"/>
    </location>
</feature>
<evidence type="ECO:0000256" key="1">
    <source>
        <dbReference type="ARBA" id="ARBA00004123"/>
    </source>
</evidence>
<feature type="region of interest" description="Disordered" evidence="4">
    <location>
        <begin position="426"/>
        <end position="694"/>
    </location>
</feature>
<evidence type="ECO:0000259" key="5">
    <source>
        <dbReference type="PROSITE" id="PS51038"/>
    </source>
</evidence>
<dbReference type="InterPro" id="IPR035441">
    <property type="entry name" value="TFIIS/LEDGF_dom_sf"/>
</dbReference>
<feature type="region of interest" description="Disordered" evidence="4">
    <location>
        <begin position="910"/>
        <end position="960"/>
    </location>
</feature>
<evidence type="ECO:0000256" key="3">
    <source>
        <dbReference type="PROSITE-ProRule" id="PRU00649"/>
    </source>
</evidence>
<feature type="compositionally biased region" description="Basic and acidic residues" evidence="4">
    <location>
        <begin position="1681"/>
        <end position="1695"/>
    </location>
</feature>
<feature type="compositionally biased region" description="Low complexity" evidence="4">
    <location>
        <begin position="591"/>
        <end position="601"/>
    </location>
</feature>
<keyword evidence="2 3" id="KW-0539">Nucleus</keyword>
<dbReference type="Pfam" id="PF08711">
    <property type="entry name" value="Med26"/>
    <property type="match status" value="1"/>
</dbReference>
<evidence type="ECO:0000256" key="4">
    <source>
        <dbReference type="SAM" id="MobiDB-lite"/>
    </source>
</evidence>
<evidence type="ECO:0000313" key="8">
    <source>
        <dbReference type="RefSeq" id="XP_008806497.2"/>
    </source>
</evidence>
<feature type="compositionally biased region" description="Polar residues" evidence="4">
    <location>
        <begin position="610"/>
        <end position="628"/>
    </location>
</feature>
<feature type="compositionally biased region" description="Polar residues" evidence="4">
    <location>
        <begin position="213"/>
        <end position="234"/>
    </location>
</feature>
<dbReference type="GeneID" id="103719165"/>
<dbReference type="SUPFAM" id="SSF47676">
    <property type="entry name" value="Conserved domain common to transcription factors TFIIS, elongin A, CRSP70"/>
    <property type="match status" value="1"/>
</dbReference>
<dbReference type="InterPro" id="IPR001025">
    <property type="entry name" value="BAH_dom"/>
</dbReference>
<feature type="region of interest" description="Disordered" evidence="4">
    <location>
        <begin position="721"/>
        <end position="768"/>
    </location>
</feature>
<accession>A0A8B7CU62</accession>
<feature type="region of interest" description="Disordered" evidence="4">
    <location>
        <begin position="976"/>
        <end position="995"/>
    </location>
</feature>
<dbReference type="GO" id="GO:0005634">
    <property type="term" value="C:nucleus"/>
    <property type="evidence" value="ECO:0007669"/>
    <property type="project" value="UniProtKB-SubCell"/>
</dbReference>
<feature type="region of interest" description="Disordered" evidence="4">
    <location>
        <begin position="818"/>
        <end position="882"/>
    </location>
</feature>
<proteinExistence type="predicted"/>
<reference evidence="8 9" key="1">
    <citation type="submission" date="2025-04" db="UniProtKB">
        <authorList>
            <consortium name="RefSeq"/>
        </authorList>
    </citation>
    <scope>IDENTIFICATION</scope>
    <source>
        <tissue evidence="8 9">Young leaves</tissue>
    </source>
</reference>
<feature type="compositionally biased region" description="Polar residues" evidence="4">
    <location>
        <begin position="1355"/>
        <end position="1375"/>
    </location>
</feature>
<feature type="region of interest" description="Disordered" evidence="4">
    <location>
        <begin position="1036"/>
        <end position="1064"/>
    </location>
</feature>
<feature type="region of interest" description="Disordered" evidence="4">
    <location>
        <begin position="1090"/>
        <end position="1129"/>
    </location>
</feature>
<dbReference type="OrthoDB" id="1917005at2759"/>
<dbReference type="SMART" id="SM00439">
    <property type="entry name" value="BAH"/>
    <property type="match status" value="1"/>
</dbReference>
<feature type="compositionally biased region" description="Basic and acidic residues" evidence="4">
    <location>
        <begin position="925"/>
        <end position="944"/>
    </location>
</feature>
<dbReference type="GO" id="GO:0003682">
    <property type="term" value="F:chromatin binding"/>
    <property type="evidence" value="ECO:0007669"/>
    <property type="project" value="InterPro"/>
</dbReference>
<evidence type="ECO:0000259" key="6">
    <source>
        <dbReference type="PROSITE" id="PS51319"/>
    </source>
</evidence>
<feature type="region of interest" description="Disordered" evidence="4">
    <location>
        <begin position="1352"/>
        <end position="1383"/>
    </location>
</feature>
<dbReference type="RefSeq" id="XP_038975322.1">
    <property type="nucleotide sequence ID" value="XM_039119394.1"/>
</dbReference>
<feature type="region of interest" description="Disordered" evidence="4">
    <location>
        <begin position="1676"/>
        <end position="1702"/>
    </location>
</feature>